<name>A0A072NXH8_SCHAZ</name>
<accession>A0A072NXH8</accession>
<dbReference type="InterPro" id="IPR049739">
    <property type="entry name" value="YraL-like"/>
</dbReference>
<protein>
    <recommendedName>
        <fullName evidence="3">Mor transcription activator domain-containing protein</fullName>
    </recommendedName>
</protein>
<evidence type="ECO:0000313" key="1">
    <source>
        <dbReference type="EMBL" id="KEF37945.1"/>
    </source>
</evidence>
<dbReference type="PATRIC" id="fig|1348973.3.peg.2614"/>
<dbReference type="PANTHER" id="PTHR37812:SF1">
    <property type="entry name" value="MU-LIKE PROPHAGE FLUMU PROTEIN C"/>
    <property type="match status" value="1"/>
</dbReference>
<dbReference type="OrthoDB" id="9800398at2"/>
<dbReference type="Proteomes" id="UP000027936">
    <property type="component" value="Unassembled WGS sequence"/>
</dbReference>
<dbReference type="InterPro" id="IPR009057">
    <property type="entry name" value="Homeodomain-like_sf"/>
</dbReference>
<dbReference type="PANTHER" id="PTHR37812">
    <property type="entry name" value="MU-LIKE PROPHAGE FLUMU PROTEIN C"/>
    <property type="match status" value="1"/>
</dbReference>
<dbReference type="InterPro" id="IPR052411">
    <property type="entry name" value="c-mor_Regulatory_Protein"/>
</dbReference>
<comment type="caution">
    <text evidence="1">The sequence shown here is derived from an EMBL/GenBank/DDBJ whole genome shotgun (WGS) entry which is preliminary data.</text>
</comment>
<evidence type="ECO:0000313" key="2">
    <source>
        <dbReference type="Proteomes" id="UP000027936"/>
    </source>
</evidence>
<dbReference type="EMBL" id="JJRY01000010">
    <property type="protein sequence ID" value="KEF37945.1"/>
    <property type="molecule type" value="Genomic_DNA"/>
</dbReference>
<organism evidence="1 2">
    <name type="scientific">Schinkia azotoformans MEV2011</name>
    <dbReference type="NCBI Taxonomy" id="1348973"/>
    <lineage>
        <taxon>Bacteria</taxon>
        <taxon>Bacillati</taxon>
        <taxon>Bacillota</taxon>
        <taxon>Bacilli</taxon>
        <taxon>Bacillales</taxon>
        <taxon>Bacillaceae</taxon>
        <taxon>Calidifontibacillus/Schinkia group</taxon>
        <taxon>Schinkia</taxon>
    </lineage>
</organism>
<evidence type="ECO:0008006" key="3">
    <source>
        <dbReference type="Google" id="ProtNLM"/>
    </source>
</evidence>
<dbReference type="Gene3D" id="1.10.10.60">
    <property type="entry name" value="Homeodomain-like"/>
    <property type="match status" value="1"/>
</dbReference>
<sequence>MNYVKATAVLPQELIKEIQKYVQGETIYIPKPEGSHQKWGTRSGARQLIAERNDRIKHDFRNGMSIAELADEYFLSTESIKKIVYSNK</sequence>
<dbReference type="NCBIfam" id="NF040785">
    <property type="entry name" value="CD3324_fam"/>
    <property type="match status" value="1"/>
</dbReference>
<dbReference type="RefSeq" id="WP_035196070.1">
    <property type="nucleotide sequence ID" value="NZ_JJRY01000010.1"/>
</dbReference>
<dbReference type="SUPFAM" id="SSF46689">
    <property type="entry name" value="Homeodomain-like"/>
    <property type="match status" value="1"/>
</dbReference>
<gene>
    <name evidence="1" type="ORF">M670_02701</name>
</gene>
<proteinExistence type="predicted"/>
<dbReference type="AlphaFoldDB" id="A0A072NXH8"/>
<reference evidence="1 2" key="1">
    <citation type="submission" date="2014-04" db="EMBL/GenBank/DDBJ databases">
        <title>Draft genome sequence of Bacillus azotoformans MEV2011, a (co-) denitrifying strain unable to grow in the presence of oxygen.</title>
        <authorList>
            <person name="Nielsen M."/>
            <person name="Schreiber L."/>
            <person name="Finster K."/>
            <person name="Schramm A."/>
        </authorList>
    </citation>
    <scope>NUCLEOTIDE SEQUENCE [LARGE SCALE GENOMIC DNA]</scope>
    <source>
        <strain evidence="1 2">MEV2011</strain>
    </source>
</reference>